<comment type="cofactor">
    <cofactor evidence="2">
        <name>Mg(2+)</name>
        <dbReference type="ChEBI" id="CHEBI:18420"/>
    </cofactor>
</comment>
<feature type="active site" description="O-(5'-phospho-DNA)-tyrosine intermediate" evidence="10">
    <location>
        <position position="92"/>
    </location>
</feature>
<organism evidence="13 14">
    <name type="scientific">Malus domestica</name>
    <name type="common">Apple</name>
    <name type="synonym">Pyrus malus</name>
    <dbReference type="NCBI Taxonomy" id="3750"/>
    <lineage>
        <taxon>Eukaryota</taxon>
        <taxon>Viridiplantae</taxon>
        <taxon>Streptophyta</taxon>
        <taxon>Embryophyta</taxon>
        <taxon>Tracheophyta</taxon>
        <taxon>Spermatophyta</taxon>
        <taxon>Magnoliopsida</taxon>
        <taxon>eudicotyledons</taxon>
        <taxon>Gunneridae</taxon>
        <taxon>Pentapetalae</taxon>
        <taxon>rosids</taxon>
        <taxon>fabids</taxon>
        <taxon>Rosales</taxon>
        <taxon>Rosaceae</taxon>
        <taxon>Amygdaloideae</taxon>
        <taxon>Maleae</taxon>
        <taxon>Malus</taxon>
    </lineage>
</organism>
<feature type="domain" description="Topo IIA-type catalytic" evidence="12">
    <location>
        <begin position="14"/>
        <end position="420"/>
    </location>
</feature>
<dbReference type="InterPro" id="IPR013757">
    <property type="entry name" value="Topo_IIA_A_a_sf"/>
</dbReference>
<evidence type="ECO:0000256" key="4">
    <source>
        <dbReference type="ARBA" id="ARBA00012895"/>
    </source>
</evidence>
<dbReference type="SMART" id="SM00434">
    <property type="entry name" value="TOP4c"/>
    <property type="match status" value="1"/>
</dbReference>
<sequence length="437" mass="50091">MYIKYCIVALKRTIPSIADGLKPGQRKILFCALKNKLIGITKLETFSKSVDHHSSSNVASIIMGMTRNYVGSNNGNYGTRGQGGEDQSAPRYLHIELSRITRLIFLDNESSDERGKEEVKIGRYFPIIPMVLVNGCEGIGVGWSTNVPNYHPIHIIKNMMHLIAYEGNMEKLPVEMCPWYKGFRGRIEGSQSGDRDYTSYGCIQESNGMLKITELPIHKWTDKYLKFLNSVAEHNAEAKDPFIKGYKKYGDDTSPIDIRVKLSGKQLREAEQEGLEKKFKLGKKIKTSNMVLFDEDGRLKLYILQEFYKYGIDKYKSRLTNLQKKHADKALKARTELHFVKRYRQGNIILSKDNMQKKDDLVKYIKHQGFEANPEYLASLKLVSLTEESEKALEKELEKAEEELKKVKNKAAATSWLEDLQVLENELLKDKLFQLTA</sequence>
<evidence type="ECO:0000256" key="3">
    <source>
        <dbReference type="ARBA" id="ARBA00011080"/>
    </source>
</evidence>
<dbReference type="InterPro" id="IPR013760">
    <property type="entry name" value="Topo_IIA-like_dom_sf"/>
</dbReference>
<dbReference type="STRING" id="3750.A0A498IPA2"/>
<evidence type="ECO:0000256" key="2">
    <source>
        <dbReference type="ARBA" id="ARBA00001946"/>
    </source>
</evidence>
<dbReference type="GO" id="GO:0005634">
    <property type="term" value="C:nucleus"/>
    <property type="evidence" value="ECO:0007669"/>
    <property type="project" value="TreeGrafter"/>
</dbReference>
<keyword evidence="14" id="KW-1185">Reference proteome</keyword>
<keyword evidence="11" id="KW-0175">Coiled coil</keyword>
<keyword evidence="5" id="KW-0547">Nucleotide-binding</keyword>
<evidence type="ECO:0000256" key="10">
    <source>
        <dbReference type="PROSITE-ProRule" id="PRU01384"/>
    </source>
</evidence>
<evidence type="ECO:0000256" key="1">
    <source>
        <dbReference type="ARBA" id="ARBA00000185"/>
    </source>
</evidence>
<evidence type="ECO:0000313" key="13">
    <source>
        <dbReference type="EMBL" id="RXH85358.1"/>
    </source>
</evidence>
<dbReference type="InterPro" id="IPR050634">
    <property type="entry name" value="DNA_Topoisomerase_II"/>
</dbReference>
<dbReference type="GO" id="GO:0003918">
    <property type="term" value="F:DNA topoisomerase type II (double strand cut, ATP-hydrolyzing) activity"/>
    <property type="evidence" value="ECO:0007669"/>
    <property type="project" value="UniProtKB-EC"/>
</dbReference>
<accession>A0A498IPA2</accession>
<dbReference type="GO" id="GO:0000712">
    <property type="term" value="P:resolution of meiotic recombination intermediates"/>
    <property type="evidence" value="ECO:0007669"/>
    <property type="project" value="TreeGrafter"/>
</dbReference>
<evidence type="ECO:0000259" key="12">
    <source>
        <dbReference type="PROSITE" id="PS52040"/>
    </source>
</evidence>
<comment type="caution">
    <text evidence="13">The sequence shown here is derived from an EMBL/GenBank/DDBJ whole genome shotgun (WGS) entry which is preliminary data.</text>
</comment>
<dbReference type="InterPro" id="IPR013758">
    <property type="entry name" value="Topo_IIA_A/C_ab"/>
</dbReference>
<dbReference type="GO" id="GO:0003677">
    <property type="term" value="F:DNA binding"/>
    <property type="evidence" value="ECO:0007669"/>
    <property type="project" value="UniProtKB-UniRule"/>
</dbReference>
<dbReference type="Proteomes" id="UP000290289">
    <property type="component" value="Chromosome 11"/>
</dbReference>
<dbReference type="SUPFAM" id="SSF56719">
    <property type="entry name" value="Type II DNA topoisomerase"/>
    <property type="match status" value="1"/>
</dbReference>
<name>A0A498IPA2_MALDO</name>
<feature type="coiled-coil region" evidence="11">
    <location>
        <begin position="383"/>
        <end position="417"/>
    </location>
</feature>
<keyword evidence="8 10" id="KW-0238">DNA-binding</keyword>
<dbReference type="PANTHER" id="PTHR10169">
    <property type="entry name" value="DNA TOPOISOMERASE/GYRASE"/>
    <property type="match status" value="1"/>
</dbReference>
<dbReference type="PRINTS" id="PR01158">
    <property type="entry name" value="TOPISMRASEII"/>
</dbReference>
<dbReference type="EMBL" id="RDQH01000337">
    <property type="protein sequence ID" value="RXH85358.1"/>
    <property type="molecule type" value="Genomic_DNA"/>
</dbReference>
<dbReference type="EC" id="5.6.2.2" evidence="4"/>
<dbReference type="GO" id="GO:0006265">
    <property type="term" value="P:DNA topological change"/>
    <property type="evidence" value="ECO:0007669"/>
    <property type="project" value="UniProtKB-UniRule"/>
</dbReference>
<protein>
    <recommendedName>
        <fullName evidence="4">DNA topoisomerase (ATP-hydrolyzing)</fullName>
        <ecNumber evidence="4">5.6.2.2</ecNumber>
    </recommendedName>
</protein>
<comment type="catalytic activity">
    <reaction evidence="1 10">
        <text>ATP-dependent breakage, passage and rejoining of double-stranded DNA.</text>
        <dbReference type="EC" id="5.6.2.2"/>
    </reaction>
</comment>
<dbReference type="GO" id="GO:0005524">
    <property type="term" value="F:ATP binding"/>
    <property type="evidence" value="ECO:0007669"/>
    <property type="project" value="UniProtKB-KW"/>
</dbReference>
<dbReference type="Gene3D" id="3.30.1360.40">
    <property type="match status" value="1"/>
</dbReference>
<proteinExistence type="inferred from homology"/>
<dbReference type="Pfam" id="PF00521">
    <property type="entry name" value="DNA_topoisoIV"/>
    <property type="match status" value="1"/>
</dbReference>
<evidence type="ECO:0000256" key="7">
    <source>
        <dbReference type="ARBA" id="ARBA00023029"/>
    </source>
</evidence>
<keyword evidence="7 10" id="KW-0799">Topoisomerase</keyword>
<dbReference type="Gene3D" id="1.10.268.10">
    <property type="entry name" value="Topoisomerase, domain 3"/>
    <property type="match status" value="1"/>
</dbReference>
<dbReference type="AlphaFoldDB" id="A0A498IPA2"/>
<evidence type="ECO:0000256" key="8">
    <source>
        <dbReference type="ARBA" id="ARBA00023125"/>
    </source>
</evidence>
<evidence type="ECO:0000256" key="6">
    <source>
        <dbReference type="ARBA" id="ARBA00022840"/>
    </source>
</evidence>
<dbReference type="InterPro" id="IPR002205">
    <property type="entry name" value="Topo_IIA_dom_A"/>
</dbReference>
<evidence type="ECO:0000256" key="11">
    <source>
        <dbReference type="SAM" id="Coils"/>
    </source>
</evidence>
<evidence type="ECO:0000313" key="14">
    <source>
        <dbReference type="Proteomes" id="UP000290289"/>
    </source>
</evidence>
<dbReference type="Gene3D" id="3.90.199.10">
    <property type="entry name" value="Topoisomerase II, domain 5"/>
    <property type="match status" value="1"/>
</dbReference>
<gene>
    <name evidence="13" type="ORF">DVH24_042126</name>
</gene>
<dbReference type="GO" id="GO:0000819">
    <property type="term" value="P:sister chromatid segregation"/>
    <property type="evidence" value="ECO:0007669"/>
    <property type="project" value="TreeGrafter"/>
</dbReference>
<evidence type="ECO:0000256" key="5">
    <source>
        <dbReference type="ARBA" id="ARBA00022741"/>
    </source>
</evidence>
<dbReference type="PANTHER" id="PTHR10169:SF38">
    <property type="entry name" value="DNA TOPOISOMERASE 2"/>
    <property type="match status" value="1"/>
</dbReference>
<evidence type="ECO:0000256" key="9">
    <source>
        <dbReference type="ARBA" id="ARBA00023235"/>
    </source>
</evidence>
<reference evidence="13 14" key="1">
    <citation type="submission" date="2018-10" db="EMBL/GenBank/DDBJ databases">
        <title>A high-quality apple genome assembly.</title>
        <authorList>
            <person name="Hu J."/>
        </authorList>
    </citation>
    <scope>NUCLEOTIDE SEQUENCE [LARGE SCALE GENOMIC DNA]</scope>
    <source>
        <strain evidence="14">cv. HFTH1</strain>
        <tissue evidence="13">Young leaf</tissue>
    </source>
</reference>
<dbReference type="InterPro" id="IPR001154">
    <property type="entry name" value="TopoII_euk"/>
</dbReference>
<keyword evidence="9 10" id="KW-0413">Isomerase</keyword>
<comment type="similarity">
    <text evidence="3">Belongs to the type II topoisomerase family.</text>
</comment>
<dbReference type="PROSITE" id="PS52040">
    <property type="entry name" value="TOPO_IIA"/>
    <property type="match status" value="1"/>
</dbReference>
<keyword evidence="6" id="KW-0067">ATP-binding</keyword>